<dbReference type="RefSeq" id="WP_378058551.1">
    <property type="nucleotide sequence ID" value="NZ_JBHSIS010000010.1"/>
</dbReference>
<organism evidence="1 2">
    <name type="scientific">Actinophytocola glycyrrhizae</name>
    <dbReference type="NCBI Taxonomy" id="2044873"/>
    <lineage>
        <taxon>Bacteria</taxon>
        <taxon>Bacillati</taxon>
        <taxon>Actinomycetota</taxon>
        <taxon>Actinomycetes</taxon>
        <taxon>Pseudonocardiales</taxon>
        <taxon>Pseudonocardiaceae</taxon>
    </lineage>
</organism>
<comment type="caution">
    <text evidence="1">The sequence shown here is derived from an EMBL/GenBank/DDBJ whole genome shotgun (WGS) entry which is preliminary data.</text>
</comment>
<evidence type="ECO:0000313" key="1">
    <source>
        <dbReference type="EMBL" id="MFC4856589.1"/>
    </source>
</evidence>
<dbReference type="EMBL" id="JBHSIS010000010">
    <property type="protein sequence ID" value="MFC4856589.1"/>
    <property type="molecule type" value="Genomic_DNA"/>
</dbReference>
<protein>
    <submittedName>
        <fullName evidence="1">Uncharacterized protein</fullName>
    </submittedName>
</protein>
<accession>A0ABV9S6N9</accession>
<keyword evidence="2" id="KW-1185">Reference proteome</keyword>
<reference evidence="2" key="1">
    <citation type="journal article" date="2019" name="Int. J. Syst. Evol. Microbiol.">
        <title>The Global Catalogue of Microorganisms (GCM) 10K type strain sequencing project: providing services to taxonomists for standard genome sequencing and annotation.</title>
        <authorList>
            <consortium name="The Broad Institute Genomics Platform"/>
            <consortium name="The Broad Institute Genome Sequencing Center for Infectious Disease"/>
            <person name="Wu L."/>
            <person name="Ma J."/>
        </authorList>
    </citation>
    <scope>NUCLEOTIDE SEQUENCE [LARGE SCALE GENOMIC DNA]</scope>
    <source>
        <strain evidence="2">ZS-22-S1</strain>
    </source>
</reference>
<evidence type="ECO:0000313" key="2">
    <source>
        <dbReference type="Proteomes" id="UP001595859"/>
    </source>
</evidence>
<proteinExistence type="predicted"/>
<dbReference type="Proteomes" id="UP001595859">
    <property type="component" value="Unassembled WGS sequence"/>
</dbReference>
<gene>
    <name evidence="1" type="ORF">ACFPCV_24050</name>
</gene>
<sequence>MALYKQSGVSVESWVEMTARGPMHYETDRLNDKATLFFGQDDDYVLVLNRQNLAQVISLGAKAIADLETTGPADR</sequence>
<name>A0ABV9S6N9_9PSEU</name>